<dbReference type="GO" id="GO:0009252">
    <property type="term" value="P:peptidoglycan biosynthetic process"/>
    <property type="evidence" value="ECO:0007669"/>
    <property type="project" value="UniProtKB-KW"/>
</dbReference>
<evidence type="ECO:0000256" key="6">
    <source>
        <dbReference type="ARBA" id="ARBA00022692"/>
    </source>
</evidence>
<protein>
    <recommendedName>
        <fullName evidence="4 17">Undecaprenyl-diphosphatase</fullName>
        <ecNumber evidence="3 17">3.6.1.27</ecNumber>
    </recommendedName>
    <alternativeName>
        <fullName evidence="15 17">Bacitracin resistance protein</fullName>
    </alternativeName>
    <alternativeName>
        <fullName evidence="14 17">Undecaprenyl pyrophosphate phosphatase</fullName>
    </alternativeName>
</protein>
<evidence type="ECO:0000313" key="18">
    <source>
        <dbReference type="EMBL" id="HIZ09990.1"/>
    </source>
</evidence>
<dbReference type="EC" id="3.6.1.27" evidence="3 17"/>
<keyword evidence="7 17" id="KW-0378">Hydrolase</keyword>
<comment type="function">
    <text evidence="17">Catalyzes the dephosphorylation of undecaprenyl diphosphate (UPP). Confers resistance to bacitracin.</text>
</comment>
<keyword evidence="6 17" id="KW-0812">Transmembrane</keyword>
<evidence type="ECO:0000256" key="4">
    <source>
        <dbReference type="ARBA" id="ARBA00021581"/>
    </source>
</evidence>
<proteinExistence type="inferred from homology"/>
<dbReference type="EMBL" id="DXCF01000031">
    <property type="protein sequence ID" value="HIZ09990.1"/>
    <property type="molecule type" value="Genomic_DNA"/>
</dbReference>
<organism evidence="18 19">
    <name type="scientific">Candidatus Borkfalkia avicola</name>
    <dbReference type="NCBI Taxonomy" id="2838503"/>
    <lineage>
        <taxon>Bacteria</taxon>
        <taxon>Bacillati</taxon>
        <taxon>Bacillota</taxon>
        <taxon>Clostridia</taxon>
        <taxon>Christensenellales</taxon>
        <taxon>Christensenellaceae</taxon>
        <taxon>Candidatus Borkfalkia</taxon>
    </lineage>
</organism>
<evidence type="ECO:0000256" key="10">
    <source>
        <dbReference type="ARBA" id="ARBA00022989"/>
    </source>
</evidence>
<gene>
    <name evidence="17" type="primary">uppP</name>
    <name evidence="18" type="ORF">H9726_05835</name>
</gene>
<dbReference type="PANTHER" id="PTHR30622">
    <property type="entry name" value="UNDECAPRENYL-DIPHOSPHATASE"/>
    <property type="match status" value="1"/>
</dbReference>
<dbReference type="AlphaFoldDB" id="A0A9D2D7R5"/>
<evidence type="ECO:0000256" key="14">
    <source>
        <dbReference type="ARBA" id="ARBA00032707"/>
    </source>
</evidence>
<dbReference type="GO" id="GO:0046677">
    <property type="term" value="P:response to antibiotic"/>
    <property type="evidence" value="ECO:0007669"/>
    <property type="project" value="UniProtKB-UniRule"/>
</dbReference>
<dbReference type="Proteomes" id="UP000824025">
    <property type="component" value="Unassembled WGS sequence"/>
</dbReference>
<keyword evidence="8 17" id="KW-0133">Cell shape</keyword>
<accession>A0A9D2D7R5</accession>
<sequence>MEIWKAAVLGAVQGICEFLPVSSSGHLLLFERILGTDTEGADLFLGVMLHAGTLLSALLVFAPRIVQILRTDRRRALLVLLATVPAALAGVFLGDAVDAVFFGGEWLWAAFLATSLLLLAASHRMRRGGLLRPLNAKNSLAVGAAQALAVIPGLSRSGTTFAAGVLCGLSREDAAEFSFLLGIPVVAGAVLSECLKAAAGAVSVSAVSWQSLAVGALCAALTGWFALRFTLRAAVSGRIRGFAAYLAALSALLLIFRFIPF</sequence>
<keyword evidence="11 17" id="KW-0472">Membrane</keyword>
<evidence type="ECO:0000256" key="12">
    <source>
        <dbReference type="ARBA" id="ARBA00023251"/>
    </source>
</evidence>
<comment type="catalytic activity">
    <reaction evidence="16 17">
        <text>di-trans,octa-cis-undecaprenyl diphosphate + H2O = di-trans,octa-cis-undecaprenyl phosphate + phosphate + H(+)</text>
        <dbReference type="Rhea" id="RHEA:28094"/>
        <dbReference type="ChEBI" id="CHEBI:15377"/>
        <dbReference type="ChEBI" id="CHEBI:15378"/>
        <dbReference type="ChEBI" id="CHEBI:43474"/>
        <dbReference type="ChEBI" id="CHEBI:58405"/>
        <dbReference type="ChEBI" id="CHEBI:60392"/>
        <dbReference type="EC" id="3.6.1.27"/>
    </reaction>
</comment>
<dbReference type="GO" id="GO:0071555">
    <property type="term" value="P:cell wall organization"/>
    <property type="evidence" value="ECO:0007669"/>
    <property type="project" value="UniProtKB-KW"/>
</dbReference>
<evidence type="ECO:0000256" key="7">
    <source>
        <dbReference type="ARBA" id="ARBA00022801"/>
    </source>
</evidence>
<dbReference type="GO" id="GO:0005886">
    <property type="term" value="C:plasma membrane"/>
    <property type="evidence" value="ECO:0007669"/>
    <property type="project" value="UniProtKB-SubCell"/>
</dbReference>
<feature type="transmembrane region" description="Helical" evidence="17">
    <location>
        <begin position="239"/>
        <end position="259"/>
    </location>
</feature>
<comment type="caution">
    <text evidence="18">The sequence shown here is derived from an EMBL/GenBank/DDBJ whole genome shotgun (WGS) entry which is preliminary data.</text>
</comment>
<evidence type="ECO:0000313" key="19">
    <source>
        <dbReference type="Proteomes" id="UP000824025"/>
    </source>
</evidence>
<dbReference type="Pfam" id="PF02673">
    <property type="entry name" value="BacA"/>
    <property type="match status" value="1"/>
</dbReference>
<evidence type="ECO:0000256" key="1">
    <source>
        <dbReference type="ARBA" id="ARBA00004651"/>
    </source>
</evidence>
<feature type="transmembrane region" description="Helical" evidence="17">
    <location>
        <begin position="179"/>
        <end position="201"/>
    </location>
</feature>
<keyword evidence="10 17" id="KW-1133">Transmembrane helix</keyword>
<keyword evidence="12 17" id="KW-0046">Antibiotic resistance</keyword>
<feature type="transmembrane region" description="Helical" evidence="17">
    <location>
        <begin position="106"/>
        <end position="122"/>
    </location>
</feature>
<keyword evidence="13 17" id="KW-0961">Cell wall biogenesis/degradation</keyword>
<keyword evidence="9 17" id="KW-0573">Peptidoglycan synthesis</keyword>
<evidence type="ECO:0000256" key="13">
    <source>
        <dbReference type="ARBA" id="ARBA00023316"/>
    </source>
</evidence>
<reference evidence="18" key="2">
    <citation type="submission" date="2021-04" db="EMBL/GenBank/DDBJ databases">
        <authorList>
            <person name="Gilroy R."/>
        </authorList>
    </citation>
    <scope>NUCLEOTIDE SEQUENCE</scope>
    <source>
        <strain evidence="18">CHK192-19661</strain>
    </source>
</reference>
<evidence type="ECO:0000256" key="8">
    <source>
        <dbReference type="ARBA" id="ARBA00022960"/>
    </source>
</evidence>
<evidence type="ECO:0000256" key="5">
    <source>
        <dbReference type="ARBA" id="ARBA00022475"/>
    </source>
</evidence>
<feature type="transmembrane region" description="Helical" evidence="17">
    <location>
        <begin position="207"/>
        <end position="227"/>
    </location>
</feature>
<comment type="similarity">
    <text evidence="2 17">Belongs to the UppP family.</text>
</comment>
<reference evidence="18" key="1">
    <citation type="journal article" date="2021" name="PeerJ">
        <title>Extensive microbial diversity within the chicken gut microbiome revealed by metagenomics and culture.</title>
        <authorList>
            <person name="Gilroy R."/>
            <person name="Ravi A."/>
            <person name="Getino M."/>
            <person name="Pursley I."/>
            <person name="Horton D.L."/>
            <person name="Alikhan N.F."/>
            <person name="Baker D."/>
            <person name="Gharbi K."/>
            <person name="Hall N."/>
            <person name="Watson M."/>
            <person name="Adriaenssens E.M."/>
            <person name="Foster-Nyarko E."/>
            <person name="Jarju S."/>
            <person name="Secka A."/>
            <person name="Antonio M."/>
            <person name="Oren A."/>
            <person name="Chaudhuri R.R."/>
            <person name="La Ragione R."/>
            <person name="Hildebrand F."/>
            <person name="Pallen M.J."/>
        </authorList>
    </citation>
    <scope>NUCLEOTIDE SEQUENCE</scope>
    <source>
        <strain evidence="18">CHK192-19661</strain>
    </source>
</reference>
<keyword evidence="5 17" id="KW-1003">Cell membrane</keyword>
<evidence type="ECO:0000256" key="11">
    <source>
        <dbReference type="ARBA" id="ARBA00023136"/>
    </source>
</evidence>
<name>A0A9D2D7R5_9FIRM</name>
<feature type="transmembrane region" description="Helical" evidence="17">
    <location>
        <begin position="43"/>
        <end position="63"/>
    </location>
</feature>
<comment type="subcellular location">
    <subcellularLocation>
        <location evidence="1 17">Cell membrane</location>
        <topology evidence="1 17">Multi-pass membrane protein</topology>
    </subcellularLocation>
</comment>
<evidence type="ECO:0000256" key="16">
    <source>
        <dbReference type="ARBA" id="ARBA00047594"/>
    </source>
</evidence>
<dbReference type="GO" id="GO:0050380">
    <property type="term" value="F:undecaprenyl-diphosphatase activity"/>
    <property type="evidence" value="ECO:0007669"/>
    <property type="project" value="UniProtKB-UniRule"/>
</dbReference>
<dbReference type="GO" id="GO:0008360">
    <property type="term" value="P:regulation of cell shape"/>
    <property type="evidence" value="ECO:0007669"/>
    <property type="project" value="UniProtKB-KW"/>
</dbReference>
<dbReference type="InterPro" id="IPR003824">
    <property type="entry name" value="UppP"/>
</dbReference>
<comment type="miscellaneous">
    <text evidence="17">Bacitracin is thought to be involved in the inhibition of peptidoglycan synthesis by sequestering undecaprenyl diphosphate, thereby reducing the pool of lipid carrier available.</text>
</comment>
<feature type="transmembrane region" description="Helical" evidence="17">
    <location>
        <begin position="75"/>
        <end position="94"/>
    </location>
</feature>
<evidence type="ECO:0000256" key="15">
    <source>
        <dbReference type="ARBA" id="ARBA00032932"/>
    </source>
</evidence>
<dbReference type="HAMAP" id="MF_01006">
    <property type="entry name" value="Undec_diphosphatase"/>
    <property type="match status" value="1"/>
</dbReference>
<evidence type="ECO:0000256" key="17">
    <source>
        <dbReference type="HAMAP-Rule" id="MF_01006"/>
    </source>
</evidence>
<evidence type="ECO:0000256" key="2">
    <source>
        <dbReference type="ARBA" id="ARBA00010621"/>
    </source>
</evidence>
<evidence type="ECO:0000256" key="3">
    <source>
        <dbReference type="ARBA" id="ARBA00012374"/>
    </source>
</evidence>
<dbReference type="PANTHER" id="PTHR30622:SF2">
    <property type="entry name" value="UNDECAPRENYL-DIPHOSPHATASE"/>
    <property type="match status" value="1"/>
</dbReference>
<evidence type="ECO:0000256" key="9">
    <source>
        <dbReference type="ARBA" id="ARBA00022984"/>
    </source>
</evidence>